<keyword evidence="1" id="KW-1133">Transmembrane helix</keyword>
<organism evidence="2 3">
    <name type="scientific">Halovenus salina</name>
    <dbReference type="NCBI Taxonomy" id="1510225"/>
    <lineage>
        <taxon>Archaea</taxon>
        <taxon>Methanobacteriati</taxon>
        <taxon>Methanobacteriota</taxon>
        <taxon>Stenosarchaea group</taxon>
        <taxon>Halobacteria</taxon>
        <taxon>Halobacteriales</taxon>
        <taxon>Haloarculaceae</taxon>
        <taxon>Halovenus</taxon>
    </lineage>
</organism>
<proteinExistence type="predicted"/>
<dbReference type="AlphaFoldDB" id="A0ABD5W301"/>
<feature type="transmembrane region" description="Helical" evidence="1">
    <location>
        <begin position="72"/>
        <end position="91"/>
    </location>
</feature>
<evidence type="ECO:0000256" key="1">
    <source>
        <dbReference type="SAM" id="Phobius"/>
    </source>
</evidence>
<dbReference type="GeneID" id="76629933"/>
<reference evidence="2 3" key="1">
    <citation type="journal article" date="2019" name="Int. J. Syst. Evol. Microbiol.">
        <title>The Global Catalogue of Microorganisms (GCM) 10K type strain sequencing project: providing services to taxonomists for standard genome sequencing and annotation.</title>
        <authorList>
            <consortium name="The Broad Institute Genomics Platform"/>
            <consortium name="The Broad Institute Genome Sequencing Center for Infectious Disease"/>
            <person name="Wu L."/>
            <person name="Ma J."/>
        </authorList>
    </citation>
    <scope>NUCLEOTIDE SEQUENCE [LARGE SCALE GENOMIC DNA]</scope>
    <source>
        <strain evidence="2 3">JCM 30072</strain>
    </source>
</reference>
<protein>
    <submittedName>
        <fullName evidence="2">Uncharacterized protein</fullName>
    </submittedName>
</protein>
<accession>A0ABD5W301</accession>
<keyword evidence="3" id="KW-1185">Reference proteome</keyword>
<comment type="caution">
    <text evidence="2">The sequence shown here is derived from an EMBL/GenBank/DDBJ whole genome shotgun (WGS) entry which is preliminary data.</text>
</comment>
<keyword evidence="1" id="KW-0812">Transmembrane</keyword>
<dbReference type="EMBL" id="JBHSZI010000001">
    <property type="protein sequence ID" value="MFC7057984.1"/>
    <property type="molecule type" value="Genomic_DNA"/>
</dbReference>
<feature type="transmembrane region" description="Helical" evidence="1">
    <location>
        <begin position="103"/>
        <end position="121"/>
    </location>
</feature>
<evidence type="ECO:0000313" key="2">
    <source>
        <dbReference type="EMBL" id="MFC7057984.1"/>
    </source>
</evidence>
<sequence length="155" mass="17182">MKMEDYIQAGESIYCQTKTKKPNTQISGELSVTGTRLIFIRNFKLSDSRITDIDLGRIDEIEYRTNPINYTYLLYALLAVLFSVYSGLIIPDIIQLPSVLQNVSAGIGLIMASALVIDAIYPRKPTLVIKTPSDSHTFKGGELGDFPHAIRGNAK</sequence>
<evidence type="ECO:0000313" key="3">
    <source>
        <dbReference type="Proteomes" id="UP001596445"/>
    </source>
</evidence>
<keyword evidence="1" id="KW-0472">Membrane</keyword>
<name>A0ABD5W301_9EURY</name>
<gene>
    <name evidence="2" type="ORF">ACFQQG_07120</name>
</gene>
<dbReference type="RefSeq" id="WP_267163791.1">
    <property type="nucleotide sequence ID" value="NZ_CP112972.1"/>
</dbReference>
<dbReference type="Proteomes" id="UP001596445">
    <property type="component" value="Unassembled WGS sequence"/>
</dbReference>